<gene>
    <name evidence="3" type="ORF">DDZ16_09495</name>
</gene>
<keyword evidence="4" id="KW-1185">Reference proteome</keyword>
<organism evidence="3 4">
    <name type="scientific">Marinilabilia rubra</name>
    <dbReference type="NCBI Taxonomy" id="2162893"/>
    <lineage>
        <taxon>Bacteria</taxon>
        <taxon>Pseudomonadati</taxon>
        <taxon>Bacteroidota</taxon>
        <taxon>Bacteroidia</taxon>
        <taxon>Marinilabiliales</taxon>
        <taxon>Marinilabiliaceae</taxon>
        <taxon>Marinilabilia</taxon>
    </lineage>
</organism>
<comment type="similarity">
    <text evidence="1">Belongs to the CIA30 family.</text>
</comment>
<comment type="caution">
    <text evidence="3">The sequence shown here is derived from an EMBL/GenBank/DDBJ whole genome shotgun (WGS) entry which is preliminary data.</text>
</comment>
<accession>A0A2U2B9P2</accession>
<protein>
    <submittedName>
        <fullName evidence="3">CIA30 family protein</fullName>
    </submittedName>
</protein>
<dbReference type="EMBL" id="QEWP01000006">
    <property type="protein sequence ID" value="PWD99763.1"/>
    <property type="molecule type" value="Genomic_DNA"/>
</dbReference>
<dbReference type="OrthoDB" id="442188at2"/>
<feature type="domain" description="NADH:ubiquinone oxidoreductase intermediate-associated protein 30" evidence="2">
    <location>
        <begin position="7"/>
        <end position="157"/>
    </location>
</feature>
<reference evidence="3 4" key="1">
    <citation type="submission" date="2018-05" db="EMBL/GenBank/DDBJ databases">
        <title>Marinilabilia rubrum sp. nov., isolated from saltern sediment.</title>
        <authorList>
            <person name="Zhang R."/>
        </authorList>
    </citation>
    <scope>NUCLEOTIDE SEQUENCE [LARGE SCALE GENOMIC DNA]</scope>
    <source>
        <strain evidence="3 4">WTE16</strain>
    </source>
</reference>
<dbReference type="InterPro" id="IPR013857">
    <property type="entry name" value="NADH-UbQ_OxRdtase-assoc_prot30"/>
</dbReference>
<dbReference type="InterPro" id="IPR008979">
    <property type="entry name" value="Galactose-bd-like_sf"/>
</dbReference>
<dbReference type="PANTHER" id="PTHR13194:SF19">
    <property type="entry name" value="NAD(P)-BINDING ROSSMANN-FOLD SUPERFAMILY PROTEIN"/>
    <property type="match status" value="1"/>
</dbReference>
<dbReference type="Pfam" id="PF08547">
    <property type="entry name" value="CIA30"/>
    <property type="match status" value="1"/>
</dbReference>
<evidence type="ECO:0000259" key="2">
    <source>
        <dbReference type="Pfam" id="PF08547"/>
    </source>
</evidence>
<dbReference type="InterPro" id="IPR039131">
    <property type="entry name" value="NDUFAF1"/>
</dbReference>
<evidence type="ECO:0000313" key="4">
    <source>
        <dbReference type="Proteomes" id="UP000244956"/>
    </source>
</evidence>
<dbReference type="PANTHER" id="PTHR13194">
    <property type="entry name" value="COMPLEX I INTERMEDIATE-ASSOCIATED PROTEIN 30"/>
    <property type="match status" value="1"/>
</dbReference>
<name>A0A2U2B9P2_9BACT</name>
<evidence type="ECO:0000256" key="1">
    <source>
        <dbReference type="ARBA" id="ARBA00007884"/>
    </source>
</evidence>
<dbReference type="SUPFAM" id="SSF49785">
    <property type="entry name" value="Galactose-binding domain-like"/>
    <property type="match status" value="1"/>
</dbReference>
<dbReference type="Gene3D" id="2.60.120.430">
    <property type="entry name" value="Galactose-binding lectin"/>
    <property type="match status" value="1"/>
</dbReference>
<proteinExistence type="inferred from homology"/>
<dbReference type="Proteomes" id="UP000244956">
    <property type="component" value="Unassembled WGS sequence"/>
</dbReference>
<dbReference type="AlphaFoldDB" id="A0A2U2B9P2"/>
<evidence type="ECO:0000313" key="3">
    <source>
        <dbReference type="EMBL" id="PWD99763.1"/>
    </source>
</evidence>
<sequence>MQSKVIFDFNKESDVSGWQITDDVVMGGVSSGTFYLSPDGFGVFEGNVSLENNGGFSSVRYRFPQIEVSKDAGLVLQIKGDGKRYQVRVKDSSENYYSYISYFKTTGEWQEIEVPLKEMYPSFRGRKLDFPNFSCDQIEEIVFLIGNKKEESFRLLIDEIRVSYLAND</sequence>